<keyword evidence="5" id="KW-1185">Reference proteome</keyword>
<dbReference type="InterPro" id="IPR050879">
    <property type="entry name" value="Acyltransferase_3"/>
</dbReference>
<dbReference type="InParanoid" id="A0A136J016"/>
<dbReference type="InterPro" id="IPR002656">
    <property type="entry name" value="Acyl_transf_3_dom"/>
</dbReference>
<keyword evidence="2" id="KW-1133">Transmembrane helix</keyword>
<name>A0A136J016_9PEZI</name>
<keyword evidence="4" id="KW-0012">Acyltransferase</keyword>
<dbReference type="GO" id="GO:0016747">
    <property type="term" value="F:acyltransferase activity, transferring groups other than amino-acyl groups"/>
    <property type="evidence" value="ECO:0007669"/>
    <property type="project" value="InterPro"/>
</dbReference>
<feature type="domain" description="Acyltransferase 3" evidence="3">
    <location>
        <begin position="78"/>
        <end position="444"/>
    </location>
</feature>
<feature type="compositionally biased region" description="Low complexity" evidence="1">
    <location>
        <begin position="16"/>
        <end position="30"/>
    </location>
</feature>
<reference evidence="5" key="1">
    <citation type="submission" date="2016-02" db="EMBL/GenBank/DDBJ databases">
        <title>Draft genome sequence of Microdochium bolleyi, a fungal endophyte of beachgrass.</title>
        <authorList>
            <consortium name="DOE Joint Genome Institute"/>
            <person name="David A.S."/>
            <person name="May G."/>
            <person name="Haridas S."/>
            <person name="Lim J."/>
            <person name="Wang M."/>
            <person name="Labutti K."/>
            <person name="Lipzen A."/>
            <person name="Barry K."/>
            <person name="Grigoriev I.V."/>
        </authorList>
    </citation>
    <scope>NUCLEOTIDE SEQUENCE [LARGE SCALE GENOMIC DNA]</scope>
    <source>
        <strain evidence="5">J235TASD1</strain>
    </source>
</reference>
<feature type="transmembrane region" description="Helical" evidence="2">
    <location>
        <begin position="168"/>
        <end position="191"/>
    </location>
</feature>
<dbReference type="EMBL" id="KQ964252">
    <property type="protein sequence ID" value="KXJ90532.1"/>
    <property type="molecule type" value="Genomic_DNA"/>
</dbReference>
<gene>
    <name evidence="4" type="ORF">Micbo1qcDRAFT_226522</name>
</gene>
<sequence length="469" mass="53167">MFNQTSRSATAEDAESLLPSSSPAQSSPVLGPQPSQRSFSVAQVARHFFSFLRPSFLQRIDHREQLSEKTSRPPSRTEYLDGVRGVASLIVFNLHWIHVVYPSVNSGWGYKHHEFWLLPFVRLFYSGAAMVSIFFIVSGFVLSHRFVQRMHRGEDIFSGLTSLIFRRFIRLFLPAFASSFMAYICASLGLLSVPARNGGRPFDHGLPAFVEYLDLESNPWDWELAMSGWYNPQLWSISVEFRGSMVVFLMIAGLAKTRTSVRLLVENLVMVHAFGHKRWDVALFIAGMILAELEVLLQQRKPKDASRRRLVNIALVVTLLVGIFLTGLPREHNNKTPGYMWTAHVWPYTAYRRRFWLGVGSILVVGALAFLPSLQALFLTRPVRYLGRISFALYLVHGLGNKTVGKALLQAGWACFGGKEGYWQYAAGFVMASVIYYPIVIWASDVFWRAVDIPSTKFARWVEKQSAAR</sequence>
<feature type="transmembrane region" description="Helical" evidence="2">
    <location>
        <begin position="355"/>
        <end position="379"/>
    </location>
</feature>
<dbReference type="Proteomes" id="UP000070501">
    <property type="component" value="Unassembled WGS sequence"/>
</dbReference>
<dbReference type="Pfam" id="PF01757">
    <property type="entry name" value="Acyl_transf_3"/>
    <property type="match status" value="1"/>
</dbReference>
<dbReference type="PANTHER" id="PTHR23028">
    <property type="entry name" value="ACETYLTRANSFERASE"/>
    <property type="match status" value="1"/>
</dbReference>
<feature type="transmembrane region" description="Helical" evidence="2">
    <location>
        <begin position="234"/>
        <end position="255"/>
    </location>
</feature>
<evidence type="ECO:0000259" key="3">
    <source>
        <dbReference type="Pfam" id="PF01757"/>
    </source>
</evidence>
<feature type="transmembrane region" description="Helical" evidence="2">
    <location>
        <begin position="391"/>
        <end position="413"/>
    </location>
</feature>
<evidence type="ECO:0000313" key="4">
    <source>
        <dbReference type="EMBL" id="KXJ90532.1"/>
    </source>
</evidence>
<feature type="transmembrane region" description="Helical" evidence="2">
    <location>
        <begin position="124"/>
        <end position="147"/>
    </location>
</feature>
<dbReference type="OrthoDB" id="5819582at2759"/>
<evidence type="ECO:0000256" key="1">
    <source>
        <dbReference type="SAM" id="MobiDB-lite"/>
    </source>
</evidence>
<protein>
    <submittedName>
        <fullName evidence="4">Acyltransferase family-domain-containing protein</fullName>
    </submittedName>
</protein>
<dbReference type="AlphaFoldDB" id="A0A136J016"/>
<dbReference type="PANTHER" id="PTHR23028:SF134">
    <property type="entry name" value="PUTATIVE (AFU_ORTHOLOGUE AFUA_4G08520)-RELATED"/>
    <property type="match status" value="1"/>
</dbReference>
<keyword evidence="2" id="KW-0472">Membrane</keyword>
<proteinExistence type="predicted"/>
<accession>A0A136J016</accession>
<keyword evidence="4" id="KW-0808">Transferase</keyword>
<dbReference type="STRING" id="196109.A0A136J016"/>
<keyword evidence="2" id="KW-0812">Transmembrane</keyword>
<evidence type="ECO:0000256" key="2">
    <source>
        <dbReference type="SAM" id="Phobius"/>
    </source>
</evidence>
<feature type="transmembrane region" description="Helical" evidence="2">
    <location>
        <begin position="82"/>
        <end position="104"/>
    </location>
</feature>
<organism evidence="4 5">
    <name type="scientific">Microdochium bolleyi</name>
    <dbReference type="NCBI Taxonomy" id="196109"/>
    <lineage>
        <taxon>Eukaryota</taxon>
        <taxon>Fungi</taxon>
        <taxon>Dikarya</taxon>
        <taxon>Ascomycota</taxon>
        <taxon>Pezizomycotina</taxon>
        <taxon>Sordariomycetes</taxon>
        <taxon>Xylariomycetidae</taxon>
        <taxon>Xylariales</taxon>
        <taxon>Microdochiaceae</taxon>
        <taxon>Microdochium</taxon>
    </lineage>
</organism>
<feature type="transmembrane region" description="Helical" evidence="2">
    <location>
        <begin position="425"/>
        <end position="448"/>
    </location>
</feature>
<feature type="transmembrane region" description="Helical" evidence="2">
    <location>
        <begin position="310"/>
        <end position="328"/>
    </location>
</feature>
<feature type="region of interest" description="Disordered" evidence="1">
    <location>
        <begin position="1"/>
        <end position="35"/>
    </location>
</feature>
<evidence type="ECO:0000313" key="5">
    <source>
        <dbReference type="Proteomes" id="UP000070501"/>
    </source>
</evidence>